<gene>
    <name evidence="1" type="ORF">WJX73_003830</name>
</gene>
<dbReference type="EMBL" id="JALJOQ010000139">
    <property type="protein sequence ID" value="KAK9794358.1"/>
    <property type="molecule type" value="Genomic_DNA"/>
</dbReference>
<evidence type="ECO:0000313" key="2">
    <source>
        <dbReference type="Proteomes" id="UP001465755"/>
    </source>
</evidence>
<accession>A0AAW1NQZ9</accession>
<evidence type="ECO:0008006" key="3">
    <source>
        <dbReference type="Google" id="ProtNLM"/>
    </source>
</evidence>
<comment type="caution">
    <text evidence="1">The sequence shown here is derived from an EMBL/GenBank/DDBJ whole genome shotgun (WGS) entry which is preliminary data.</text>
</comment>
<dbReference type="AlphaFoldDB" id="A0AAW1NQZ9"/>
<name>A0AAW1NQZ9_9CHLO</name>
<proteinExistence type="predicted"/>
<organism evidence="1 2">
    <name type="scientific">Symbiochloris irregularis</name>
    <dbReference type="NCBI Taxonomy" id="706552"/>
    <lineage>
        <taxon>Eukaryota</taxon>
        <taxon>Viridiplantae</taxon>
        <taxon>Chlorophyta</taxon>
        <taxon>core chlorophytes</taxon>
        <taxon>Trebouxiophyceae</taxon>
        <taxon>Trebouxiales</taxon>
        <taxon>Trebouxiaceae</taxon>
        <taxon>Symbiochloris</taxon>
    </lineage>
</organism>
<evidence type="ECO:0000313" key="1">
    <source>
        <dbReference type="EMBL" id="KAK9794358.1"/>
    </source>
</evidence>
<reference evidence="1 2" key="1">
    <citation type="journal article" date="2024" name="Nat. Commun.">
        <title>Phylogenomics reveals the evolutionary origins of lichenization in chlorophyte algae.</title>
        <authorList>
            <person name="Puginier C."/>
            <person name="Libourel C."/>
            <person name="Otte J."/>
            <person name="Skaloud P."/>
            <person name="Haon M."/>
            <person name="Grisel S."/>
            <person name="Petersen M."/>
            <person name="Berrin J.G."/>
            <person name="Delaux P.M."/>
            <person name="Dal Grande F."/>
            <person name="Keller J."/>
        </authorList>
    </citation>
    <scope>NUCLEOTIDE SEQUENCE [LARGE SCALE GENOMIC DNA]</scope>
    <source>
        <strain evidence="1 2">SAG 2036</strain>
    </source>
</reference>
<protein>
    <recommendedName>
        <fullName evidence="3">MYND-type domain-containing protein</fullName>
    </recommendedName>
</protein>
<sequence length="343" mass="38896">MPSDAEQARRRYTIRRLLDPQNDSQFQGPEKPPSLLRVRPWFNLTRDREGKYALADSDTGTHLDKPERWARFKGLQHNVFVLWASERSTDVLLLQTQAEELIAAGRHLIHHGGHPSLLQLHRRYVSTESQEYTLVEWRSLAHFISSWRGVRSKKHAPYVCLISHGSYEVKGSTEPLSAVDLPRCQEGHFMVAFRIWQGTEASSSLVALFQVPEQLPGHQRADSVLHVRKEDVERVPDFSRYQQGRCSGCDKENNGEMVVCHCGLSSYCSTPCLKKAWLPHKTEHDAILKAAKEAAEQDEDPPPSAPSVKGSFADLSETFVEHLMTATSMPSYKNIGNWLPSMM</sequence>
<keyword evidence="2" id="KW-1185">Reference proteome</keyword>
<dbReference type="Proteomes" id="UP001465755">
    <property type="component" value="Unassembled WGS sequence"/>
</dbReference>